<evidence type="ECO:0000256" key="1">
    <source>
        <dbReference type="PIRSR" id="PIRSR639069-1"/>
    </source>
</evidence>
<dbReference type="PANTHER" id="PTHR40111">
    <property type="entry name" value="CEPHALOSPORIN-C DEACETYLASE"/>
    <property type="match status" value="1"/>
</dbReference>
<evidence type="ECO:0000313" key="4">
    <source>
        <dbReference type="EMBL" id="MCW0484731.1"/>
    </source>
</evidence>
<dbReference type="PROSITE" id="PS51257">
    <property type="entry name" value="PROKAR_LIPOPROTEIN"/>
    <property type="match status" value="1"/>
</dbReference>
<evidence type="ECO:0000256" key="2">
    <source>
        <dbReference type="PIRSR" id="PIRSR639069-2"/>
    </source>
</evidence>
<gene>
    <name evidence="4" type="ORF">N2K84_18505</name>
</gene>
<dbReference type="InterPro" id="IPR029058">
    <property type="entry name" value="AB_hydrolase_fold"/>
</dbReference>
<comment type="caution">
    <text evidence="4">The sequence shown here is derived from an EMBL/GenBank/DDBJ whole genome shotgun (WGS) entry which is preliminary data.</text>
</comment>
<reference evidence="4" key="1">
    <citation type="submission" date="2022-10" db="EMBL/GenBank/DDBJ databases">
        <title>Gaoshiqiia sediminis gen. nov., sp. nov., isolated from coastal sediment.</title>
        <authorList>
            <person name="Yu W.X."/>
            <person name="Mu D.S."/>
            <person name="Du J.Z."/>
            <person name="Liang Y.Q."/>
        </authorList>
    </citation>
    <scope>NUCLEOTIDE SEQUENCE</scope>
    <source>
        <strain evidence="4">A06</strain>
    </source>
</reference>
<feature type="active site" description="Charge relay system" evidence="1">
    <location>
        <position position="538"/>
    </location>
</feature>
<dbReference type="Pfam" id="PF05448">
    <property type="entry name" value="AXE1"/>
    <property type="match status" value="1"/>
</dbReference>
<evidence type="ECO:0000313" key="5">
    <source>
        <dbReference type="Proteomes" id="UP001163821"/>
    </source>
</evidence>
<keyword evidence="5" id="KW-1185">Reference proteome</keyword>
<sequence length="588" mass="66092">MNIIKLVLYLAFSGLIVSCSCSCKREKIKVVSMSFTDEWKFHPGEGKDSLWMNPEYNDSLWILVSSLKQLREQGQATDNGFGWYRKSVVLSDSLQNALETAGALVIHLGRMAGADEVYYNGKIVGKTSSFPPDYKGYHDEERNYFVDGRLINKEGENLIAIKFNDGWGAGGFLGGATLSLTSASINDKLMLDVAVNDSDYVFTENEPISMTVTLKNLNRMEVAGTLFVNITTDTYEPVKTDSIQVSVEGSGSYSKVFSFPGASPGFYRYDVFLERDGEKVGEKKFNVGYDPEKIQSPNDAKADFESFWKNNLKELSQVAPEYKLTIQPEFSKLDYNVYLIEMYSFGHELIRGYYAKPKREGKFPVIVEYMGYGSAPYPPNQSWDGFAYFVLSIRGQALNLPDNHFGTWITSGLDSKDNYYYRGAFMDVVRAIDFVCSRPEIDTARIAVRGSSQGGALSFASAALDQRVKVAAPGIPFLSDYPDYFRIAPWPKSDFDAYMAEHPEAKWEDVYDVLTYFDIKNLAQWIKCPLYMGIGVQDNVCPPHINFAAYNQVKSEKKWMAGPDYGHSAPKAYHEASMKFIKAKLGVD</sequence>
<dbReference type="InterPro" id="IPR039069">
    <property type="entry name" value="CE7"/>
</dbReference>
<dbReference type="InterPro" id="IPR008391">
    <property type="entry name" value="AXE1_dom"/>
</dbReference>
<dbReference type="InterPro" id="IPR008979">
    <property type="entry name" value="Galactose-bd-like_sf"/>
</dbReference>
<dbReference type="Proteomes" id="UP001163821">
    <property type="component" value="Unassembled WGS sequence"/>
</dbReference>
<dbReference type="Gene3D" id="3.40.50.1820">
    <property type="entry name" value="alpha/beta hydrolase"/>
    <property type="match status" value="1"/>
</dbReference>
<feature type="active site" description="Nucleophile" evidence="1">
    <location>
        <position position="452"/>
    </location>
</feature>
<dbReference type="GO" id="GO:0052689">
    <property type="term" value="F:carboxylic ester hydrolase activity"/>
    <property type="evidence" value="ECO:0007669"/>
    <property type="project" value="TreeGrafter"/>
</dbReference>
<dbReference type="EMBL" id="JAPAAF010000048">
    <property type="protein sequence ID" value="MCW0484731.1"/>
    <property type="molecule type" value="Genomic_DNA"/>
</dbReference>
<dbReference type="AlphaFoldDB" id="A0AA41Y792"/>
<name>A0AA41Y792_9BACT</name>
<proteinExistence type="predicted"/>
<dbReference type="SUPFAM" id="SSF53474">
    <property type="entry name" value="alpha/beta-Hydrolases"/>
    <property type="match status" value="1"/>
</dbReference>
<organism evidence="4 5">
    <name type="scientific">Gaoshiqia sediminis</name>
    <dbReference type="NCBI Taxonomy" id="2986998"/>
    <lineage>
        <taxon>Bacteria</taxon>
        <taxon>Pseudomonadati</taxon>
        <taxon>Bacteroidota</taxon>
        <taxon>Bacteroidia</taxon>
        <taxon>Marinilabiliales</taxon>
        <taxon>Prolixibacteraceae</taxon>
        <taxon>Gaoshiqia</taxon>
    </lineage>
</organism>
<dbReference type="PANTHER" id="PTHR40111:SF1">
    <property type="entry name" value="CEPHALOSPORIN-C DEACETYLASE"/>
    <property type="match status" value="1"/>
</dbReference>
<feature type="domain" description="Acetyl xylan esterase" evidence="3">
    <location>
        <begin position="296"/>
        <end position="582"/>
    </location>
</feature>
<accession>A0AA41Y792</accession>
<dbReference type="SUPFAM" id="SSF49785">
    <property type="entry name" value="Galactose-binding domain-like"/>
    <property type="match status" value="1"/>
</dbReference>
<protein>
    <submittedName>
        <fullName evidence="4">Acetylxylan esterase</fullName>
    </submittedName>
</protein>
<evidence type="ECO:0000259" key="3">
    <source>
        <dbReference type="Pfam" id="PF05448"/>
    </source>
</evidence>
<feature type="binding site" evidence="2">
    <location>
        <position position="372"/>
    </location>
    <ligand>
        <name>substrate</name>
    </ligand>
</feature>
<feature type="active site" description="Charge relay system" evidence="1">
    <location>
        <position position="567"/>
    </location>
</feature>
<dbReference type="Gene3D" id="2.60.120.260">
    <property type="entry name" value="Galactose-binding domain-like"/>
    <property type="match status" value="1"/>
</dbReference>
<dbReference type="GO" id="GO:0005976">
    <property type="term" value="P:polysaccharide metabolic process"/>
    <property type="evidence" value="ECO:0007669"/>
    <property type="project" value="TreeGrafter"/>
</dbReference>
<dbReference type="RefSeq" id="WP_282593322.1">
    <property type="nucleotide sequence ID" value="NZ_JAPAAF010000048.1"/>
</dbReference>